<accession>A0ABS0GFL3</accession>
<dbReference type="EMBL" id="JADPMR010000001">
    <property type="protein sequence ID" value="MBF9001200.1"/>
    <property type="molecule type" value="Genomic_DNA"/>
</dbReference>
<dbReference type="InterPro" id="IPR050445">
    <property type="entry name" value="Bact_polysacc_biosynth/exp"/>
</dbReference>
<protein>
    <submittedName>
        <fullName evidence="3">Lipopolysaccharide biosynthesis protein</fullName>
    </submittedName>
</protein>
<name>A0ABS0GFL3_9VIBR</name>
<reference evidence="3 4" key="1">
    <citation type="submission" date="2020-11" db="EMBL/GenBank/DDBJ databases">
        <title>Vibrio nitrifigilis sp. nov., a marine nitrogen-fixing bacterium isolated from the lagoon sediment of an islet inside an atoll.</title>
        <authorList>
            <person name="Wang L.-T."/>
            <person name="Shieh W.Y."/>
        </authorList>
    </citation>
    <scope>NUCLEOTIDE SEQUENCE [LARGE SCALE GENOMIC DNA]</scope>
    <source>
        <strain evidence="3 4">NFV-1</strain>
    </source>
</reference>
<keyword evidence="4" id="KW-1185">Reference proteome</keyword>
<feature type="transmembrane region" description="Helical" evidence="2">
    <location>
        <begin position="131"/>
        <end position="150"/>
    </location>
</feature>
<gene>
    <name evidence="3" type="ORF">I1A42_11650</name>
</gene>
<keyword evidence="2" id="KW-0812">Transmembrane</keyword>
<feature type="transmembrane region" description="Helical" evidence="2">
    <location>
        <begin position="463"/>
        <end position="484"/>
    </location>
</feature>
<keyword evidence="2" id="KW-0472">Membrane</keyword>
<evidence type="ECO:0000256" key="2">
    <source>
        <dbReference type="SAM" id="Phobius"/>
    </source>
</evidence>
<feature type="coiled-coil region" evidence="1">
    <location>
        <begin position="289"/>
        <end position="316"/>
    </location>
</feature>
<evidence type="ECO:0000313" key="4">
    <source>
        <dbReference type="Proteomes" id="UP000597206"/>
    </source>
</evidence>
<sequence>MIEKKFEEFRDSITKEEFNNIDFLKIKVDELEFLDPELSKRINIRVKNLKNHKEFNFFKNNLSEEQWNNLDYLKLKKNNQKNEFIIKKIDERIELLTTLLPSNKQEEAINERIDSTEITNYRLVLKNCFKYPFIILVIIPTIIFSLYQLIIASDRYQSEAKVIVQQPDTTTTLDTSMALLSGLGVGSASGTDPEILKTYIYSTDMLEFLDEKIHLRDHYTNQSIDIFSRLIKDDKESFLTYYQKHISVDIDSNSGILSIYAQGFSSIFSNLLVKTIVKRSEWYINSIGHQLAEAQLDFVKQEQKNIEEKLKLAQSHLLKFQQKYNLLDPTVEGVALQKIAYTLEGQITAKEAELKTARHIMSDNAPKVLTLKQEISGLKMQLENERNKLATRGKEDKYSVGDILAKYADLKVDNELALKAYTSSQVSLEKSRIETYRQLKYLVIVENPTLPDNNKYPEIPYNIVLFFIILAMGYGVGRIIFLTIKEIK</sequence>
<evidence type="ECO:0000313" key="3">
    <source>
        <dbReference type="EMBL" id="MBF9001200.1"/>
    </source>
</evidence>
<dbReference type="PANTHER" id="PTHR32309">
    <property type="entry name" value="TYROSINE-PROTEIN KINASE"/>
    <property type="match status" value="1"/>
</dbReference>
<organism evidence="3 4">
    <name type="scientific">Vibrio nitrifigilis</name>
    <dbReference type="NCBI Taxonomy" id="2789781"/>
    <lineage>
        <taxon>Bacteria</taxon>
        <taxon>Pseudomonadati</taxon>
        <taxon>Pseudomonadota</taxon>
        <taxon>Gammaproteobacteria</taxon>
        <taxon>Vibrionales</taxon>
        <taxon>Vibrionaceae</taxon>
        <taxon>Vibrio</taxon>
    </lineage>
</organism>
<keyword evidence="1" id="KW-0175">Coiled coil</keyword>
<dbReference type="Proteomes" id="UP000597206">
    <property type="component" value="Unassembled WGS sequence"/>
</dbReference>
<proteinExistence type="predicted"/>
<dbReference type="PANTHER" id="PTHR32309:SF13">
    <property type="entry name" value="FERRIC ENTEROBACTIN TRANSPORT PROTEIN FEPE"/>
    <property type="match status" value="1"/>
</dbReference>
<comment type="caution">
    <text evidence="3">The sequence shown here is derived from an EMBL/GenBank/DDBJ whole genome shotgun (WGS) entry which is preliminary data.</text>
</comment>
<keyword evidence="2" id="KW-1133">Transmembrane helix</keyword>
<evidence type="ECO:0000256" key="1">
    <source>
        <dbReference type="SAM" id="Coils"/>
    </source>
</evidence>